<sequence length="328" mass="39933">MQSLGITKIGFVKMEKKSLDALEGYIKIYENYLKEVREETYKKFPEETAIIIEIINNWIDIIPRKEEDYEDYIHSFQGVLLFYLWKISNWIGYEILNGKYFEALRNCRFLFEASILSIIMEDAIESKVYEKWKSLSHFGLKCEILRLWEELRDKHIYKEEDKTDVIRKLVEEYLERSNLPEEEKKEYIEVYCSILSDERLGYNIPKMIEESKEFLPIEDKEKSLKDTWRALNKYAHFTYTFCDKVLERPDLVFIESMDEKLFKECFDIYFNTIDLFYCILCWRFQRVKEKMKEVIDRWNKNFSLRLELTEKMINSKEERQKISKKPGK</sequence>
<dbReference type="AlphaFoldDB" id="A0A429GTL2"/>
<dbReference type="Proteomes" id="UP000277582">
    <property type="component" value="Unassembled WGS sequence"/>
</dbReference>
<keyword evidence="2" id="KW-1185">Reference proteome</keyword>
<proteinExistence type="predicted"/>
<evidence type="ECO:0000313" key="2">
    <source>
        <dbReference type="Proteomes" id="UP000277582"/>
    </source>
</evidence>
<protein>
    <submittedName>
        <fullName evidence="1">Uncharacterized protein</fullName>
    </submittedName>
</protein>
<reference evidence="1 2" key="1">
    <citation type="submission" date="2018-10" db="EMBL/GenBank/DDBJ databases">
        <title>Co-occurring genomic capacity for anaerobic methane metabolism and dissimilatory sulfite reduction discovered in the Korarchaeota.</title>
        <authorList>
            <person name="Mckay L.J."/>
            <person name="Dlakic M."/>
            <person name="Fields M.W."/>
            <person name="Delmont T.O."/>
            <person name="Eren A.M."/>
            <person name="Jay Z.J."/>
            <person name="Klingelsmith K.B."/>
            <person name="Rusch D.B."/>
            <person name="Inskeep W.P."/>
        </authorList>
    </citation>
    <scope>NUCLEOTIDE SEQUENCE [LARGE SCALE GENOMIC DNA]</scope>
    <source>
        <strain evidence="1 2">MDKW</strain>
    </source>
</reference>
<evidence type="ECO:0000313" key="1">
    <source>
        <dbReference type="EMBL" id="RSN77422.1"/>
    </source>
</evidence>
<dbReference type="EMBL" id="RCOS01000036">
    <property type="protein sequence ID" value="RSN77422.1"/>
    <property type="molecule type" value="Genomic_DNA"/>
</dbReference>
<organism evidence="1 2">
    <name type="scientific">Candidatus Methanodesulfokora washburnensis</name>
    <dbReference type="NCBI Taxonomy" id="2478471"/>
    <lineage>
        <taxon>Archaea</taxon>
        <taxon>Thermoproteota</taxon>
        <taxon>Candidatus Korarchaeia</taxon>
        <taxon>Candidatus Korarchaeia incertae sedis</taxon>
        <taxon>Candidatus Methanodesulfokora</taxon>
    </lineage>
</organism>
<comment type="caution">
    <text evidence="1">The sequence shown here is derived from an EMBL/GenBank/DDBJ whole genome shotgun (WGS) entry which is preliminary data.</text>
</comment>
<gene>
    <name evidence="1" type="ORF">D6D85_02735</name>
</gene>
<name>A0A429GTL2_9CREN</name>
<accession>A0A429GTL2</accession>